<evidence type="ECO:0000256" key="1">
    <source>
        <dbReference type="SAM" id="MobiDB-lite"/>
    </source>
</evidence>
<feature type="compositionally biased region" description="Polar residues" evidence="1">
    <location>
        <begin position="86"/>
        <end position="99"/>
    </location>
</feature>
<reference key="2">
    <citation type="submission" date="2011-05" db="EMBL/GenBank/DDBJ databases">
        <title>The Genome Sequence of Magnaporthe oryzae 70-15.</title>
        <authorList>
            <consortium name="The Broad Institute Genome Sequencing Platform"/>
            <person name="Ma L.-J."/>
            <person name="Dead R."/>
            <person name="Young S.K."/>
            <person name="Zeng Q."/>
            <person name="Gargeya S."/>
            <person name="Fitzgerald M."/>
            <person name="Haas B."/>
            <person name="Abouelleil A."/>
            <person name="Alvarado L."/>
            <person name="Arachchi H.M."/>
            <person name="Berlin A."/>
            <person name="Brown A."/>
            <person name="Chapman S.B."/>
            <person name="Chen Z."/>
            <person name="Dunbar C."/>
            <person name="Freedman E."/>
            <person name="Gearin G."/>
            <person name="Gellesch M."/>
            <person name="Goldberg J."/>
            <person name="Griggs A."/>
            <person name="Gujja S."/>
            <person name="Heiman D."/>
            <person name="Howarth C."/>
            <person name="Larson L."/>
            <person name="Lui A."/>
            <person name="MacDonald P.J.P."/>
            <person name="Mehta T."/>
            <person name="Montmayeur A."/>
            <person name="Murphy C."/>
            <person name="Neiman D."/>
            <person name="Pearson M."/>
            <person name="Priest M."/>
            <person name="Roberts A."/>
            <person name="Saif S."/>
            <person name="Shea T."/>
            <person name="Shenoy N."/>
            <person name="Sisk P."/>
            <person name="Stolte C."/>
            <person name="Sykes S."/>
            <person name="Yandava C."/>
            <person name="Wortman J."/>
            <person name="Nusbaum C."/>
            <person name="Birren B."/>
        </authorList>
    </citation>
    <scope>NUCLEOTIDE SEQUENCE</scope>
    <source>
        <strain>70-15</strain>
    </source>
</reference>
<name>G4MW65_PYRO7</name>
<reference evidence="2 3" key="1">
    <citation type="journal article" date="2005" name="Nature">
        <title>The genome sequence of the rice blast fungus Magnaporthe grisea.</title>
        <authorList>
            <person name="Dean R.A."/>
            <person name="Talbot N.J."/>
            <person name="Ebbole D.J."/>
            <person name="Farman M.L."/>
            <person name="Mitchell T.K."/>
            <person name="Orbach M.J."/>
            <person name="Thon M."/>
            <person name="Kulkarni R."/>
            <person name="Xu J.R."/>
            <person name="Pan H."/>
            <person name="Read N.D."/>
            <person name="Lee Y.H."/>
            <person name="Carbone I."/>
            <person name="Brown D."/>
            <person name="Oh Y.Y."/>
            <person name="Donofrio N."/>
            <person name="Jeong J.S."/>
            <person name="Soanes D.M."/>
            <person name="Djonovic S."/>
            <person name="Kolomiets E."/>
            <person name="Rehmeyer C."/>
            <person name="Li W."/>
            <person name="Harding M."/>
            <person name="Kim S."/>
            <person name="Lebrun M.H."/>
            <person name="Bohnert H."/>
            <person name="Coughlan S."/>
            <person name="Butler J."/>
            <person name="Calvo S."/>
            <person name="Ma L.J."/>
            <person name="Nicol R."/>
            <person name="Purcell S."/>
            <person name="Nusbaum C."/>
            <person name="Galagan J.E."/>
            <person name="Birren B.W."/>
        </authorList>
    </citation>
    <scope>NUCLEOTIDE SEQUENCE [LARGE SCALE GENOMIC DNA]</scope>
    <source>
        <strain evidence="3">70-15 / ATCC MYA-4617 / FGSC 8958</strain>
    </source>
</reference>
<organism evidence="2 3">
    <name type="scientific">Pyricularia oryzae (strain 70-15 / ATCC MYA-4617 / FGSC 8958)</name>
    <name type="common">Rice blast fungus</name>
    <name type="synonym">Magnaporthe oryzae</name>
    <dbReference type="NCBI Taxonomy" id="242507"/>
    <lineage>
        <taxon>Eukaryota</taxon>
        <taxon>Fungi</taxon>
        <taxon>Dikarya</taxon>
        <taxon>Ascomycota</taxon>
        <taxon>Pezizomycotina</taxon>
        <taxon>Sordariomycetes</taxon>
        <taxon>Sordariomycetidae</taxon>
        <taxon>Magnaporthales</taxon>
        <taxon>Pyriculariaceae</taxon>
        <taxon>Pyricularia</taxon>
    </lineage>
</organism>
<dbReference type="EMBL" id="CM001232">
    <property type="protein sequence ID" value="EHA55025.1"/>
    <property type="molecule type" value="Genomic_DNA"/>
</dbReference>
<keyword evidence="3" id="KW-1185">Reference proteome</keyword>
<dbReference type="HOGENOM" id="CLU_2320858_0_0_1"/>
<gene>
    <name evidence="2" type="ORF">MGG_15776</name>
</gene>
<dbReference type="AlphaFoldDB" id="G4MW65"/>
<accession>G4MW65</accession>
<dbReference type="Proteomes" id="UP000009058">
    <property type="component" value="Chromosome 2"/>
</dbReference>
<dbReference type="RefSeq" id="XP_003714832.1">
    <property type="nucleotide sequence ID" value="XM_003714784.1"/>
</dbReference>
<proteinExistence type="predicted"/>
<feature type="region of interest" description="Disordered" evidence="1">
    <location>
        <begin position="69"/>
        <end position="99"/>
    </location>
</feature>
<evidence type="ECO:0000313" key="2">
    <source>
        <dbReference type="EMBL" id="EHA55025.1"/>
    </source>
</evidence>
<dbReference type="InParanoid" id="G4MW65"/>
<dbReference type="KEGG" id="mgr:MGG_15776"/>
<dbReference type="VEuPathDB" id="FungiDB:MGG_15776"/>
<protein>
    <submittedName>
        <fullName evidence="2">Uncharacterized protein</fullName>
    </submittedName>
</protein>
<sequence>MPFILAYYRQIWPVSAGQIAPHEWSAKYVPHNGREQAQFAATRPPNPKGEKGNKSTQHLVWRAALAMMRKKRNNKGERKEVRESVCSHNSRSRPTITPS</sequence>
<dbReference type="GeneID" id="12985422"/>
<evidence type="ECO:0000313" key="3">
    <source>
        <dbReference type="Proteomes" id="UP000009058"/>
    </source>
</evidence>
<feature type="compositionally biased region" description="Basic and acidic residues" evidence="1">
    <location>
        <begin position="74"/>
        <end position="85"/>
    </location>
</feature>